<evidence type="ECO:0000256" key="2">
    <source>
        <dbReference type="SAM" id="Phobius"/>
    </source>
</evidence>
<dbReference type="Proteomes" id="UP000641646">
    <property type="component" value="Unassembled WGS sequence"/>
</dbReference>
<dbReference type="InterPro" id="IPR011990">
    <property type="entry name" value="TPR-like_helical_dom_sf"/>
</dbReference>
<keyword evidence="1" id="KW-0175">Coiled coil</keyword>
<dbReference type="RefSeq" id="WP_190474880.1">
    <property type="nucleotide sequence ID" value="NZ_JACJPW010000157.1"/>
</dbReference>
<organism evidence="3 4">
    <name type="scientific">Aerosakkonema funiforme FACHB-1375</name>
    <dbReference type="NCBI Taxonomy" id="2949571"/>
    <lineage>
        <taxon>Bacteria</taxon>
        <taxon>Bacillati</taxon>
        <taxon>Cyanobacteriota</taxon>
        <taxon>Cyanophyceae</taxon>
        <taxon>Oscillatoriophycideae</taxon>
        <taxon>Aerosakkonematales</taxon>
        <taxon>Aerosakkonemataceae</taxon>
        <taxon>Aerosakkonema</taxon>
    </lineage>
</organism>
<gene>
    <name evidence="3" type="ORF">H6G03_33905</name>
</gene>
<proteinExistence type="predicted"/>
<dbReference type="EMBL" id="JACJPW010000157">
    <property type="protein sequence ID" value="MBD2185999.1"/>
    <property type="molecule type" value="Genomic_DNA"/>
</dbReference>
<evidence type="ECO:0000256" key="1">
    <source>
        <dbReference type="SAM" id="Coils"/>
    </source>
</evidence>
<protein>
    <recommendedName>
        <fullName evidence="5">Tetratricopeptide repeat protein</fullName>
    </recommendedName>
</protein>
<comment type="caution">
    <text evidence="3">The sequence shown here is derived from an EMBL/GenBank/DDBJ whole genome shotgun (WGS) entry which is preliminary data.</text>
</comment>
<name>A0A926VP08_9CYAN</name>
<evidence type="ECO:0000313" key="4">
    <source>
        <dbReference type="Proteomes" id="UP000641646"/>
    </source>
</evidence>
<dbReference type="AlphaFoldDB" id="A0A926VP08"/>
<feature type="coiled-coil region" evidence="1">
    <location>
        <begin position="140"/>
        <end position="167"/>
    </location>
</feature>
<keyword evidence="4" id="KW-1185">Reference proteome</keyword>
<dbReference type="SUPFAM" id="SSF48452">
    <property type="entry name" value="TPR-like"/>
    <property type="match status" value="1"/>
</dbReference>
<sequence>MALVNREKISLYEEAKAGLSSLLEQTAKVGAGLGIMLLLTGGNPPAYVVGLSFFLGIGFVAWSEKKRLTESAKEIAKTPLKFTNQMVVFEERFLKYNEKALKQIQEELQVEFRYKIRQSLQQLLLQQLQYVGTMGAVYKISILGDEAENLEQAIIDYQNALKVFTRETYPKKWALLQYDMGVVYTKRSIGDKAENLERAIAYYQNALQIFTHDDFPELWEVIQQNLESAYSDFQSINRS</sequence>
<keyword evidence="2" id="KW-1133">Transmembrane helix</keyword>
<reference evidence="3" key="2">
    <citation type="submission" date="2020-08" db="EMBL/GenBank/DDBJ databases">
        <authorList>
            <person name="Chen M."/>
            <person name="Teng W."/>
            <person name="Zhao L."/>
            <person name="Hu C."/>
            <person name="Zhou Y."/>
            <person name="Han B."/>
            <person name="Song L."/>
            <person name="Shu W."/>
        </authorList>
    </citation>
    <scope>NUCLEOTIDE SEQUENCE</scope>
    <source>
        <strain evidence="3">FACHB-1375</strain>
    </source>
</reference>
<feature type="transmembrane region" description="Helical" evidence="2">
    <location>
        <begin position="46"/>
        <end position="63"/>
    </location>
</feature>
<reference evidence="3" key="1">
    <citation type="journal article" date="2015" name="ISME J.">
        <title>Draft Genome Sequence of Streptomyces incarnatus NRRL8089, which Produces the Nucleoside Antibiotic Sinefungin.</title>
        <authorList>
            <person name="Oshima K."/>
            <person name="Hattori M."/>
            <person name="Shimizu H."/>
            <person name="Fukuda K."/>
            <person name="Nemoto M."/>
            <person name="Inagaki K."/>
            <person name="Tamura T."/>
        </authorList>
    </citation>
    <scope>NUCLEOTIDE SEQUENCE</scope>
    <source>
        <strain evidence="3">FACHB-1375</strain>
    </source>
</reference>
<keyword evidence="2" id="KW-0472">Membrane</keyword>
<keyword evidence="2" id="KW-0812">Transmembrane</keyword>
<evidence type="ECO:0008006" key="5">
    <source>
        <dbReference type="Google" id="ProtNLM"/>
    </source>
</evidence>
<accession>A0A926VP08</accession>
<evidence type="ECO:0000313" key="3">
    <source>
        <dbReference type="EMBL" id="MBD2185999.1"/>
    </source>
</evidence>
<dbReference type="Gene3D" id="1.25.40.10">
    <property type="entry name" value="Tetratricopeptide repeat domain"/>
    <property type="match status" value="1"/>
</dbReference>